<sequence length="249" mass="28521">MLPYYFLPDIFQYLESNDQRQLRIVSREWNGFLLPLVFSRLSTEMYGGFEKLLRKYSEFVRELHMDSLDDNMIDLLSACKNTTRLSISLLYISPEAALILGEKFPCLSYLDLFYADSAKVSYLSPLTRKVQTLYYHINTTEEDLTVGGNNFPYVFGKFPALKTFEYAGPPLHGFQFTHFVYDVENMVFKKIGCESKNSFFSAVLHLQGDIPSKTPLLSSNQEANHMSLLRTSLTPMSISSLNSYPGLLT</sequence>
<gene>
    <name evidence="1" type="ORF">DSO57_1011038</name>
</gene>
<protein>
    <submittedName>
        <fullName evidence="1">Uncharacterized protein</fullName>
    </submittedName>
</protein>
<evidence type="ECO:0000313" key="1">
    <source>
        <dbReference type="EMBL" id="KAJ9054726.1"/>
    </source>
</evidence>
<accession>A0ACC2RXJ9</accession>
<reference evidence="1" key="1">
    <citation type="submission" date="2022-04" db="EMBL/GenBank/DDBJ databases">
        <title>Genome of the entomopathogenic fungus Entomophthora muscae.</title>
        <authorList>
            <person name="Elya C."/>
            <person name="Lovett B.R."/>
            <person name="Lee E."/>
            <person name="Macias A.M."/>
            <person name="Hajek A.E."/>
            <person name="De Bivort B.L."/>
            <person name="Kasson M.T."/>
            <person name="De Fine Licht H.H."/>
            <person name="Stajich J.E."/>
        </authorList>
    </citation>
    <scope>NUCLEOTIDE SEQUENCE</scope>
    <source>
        <strain evidence="1">Berkeley</strain>
    </source>
</reference>
<proteinExistence type="predicted"/>
<dbReference type="Proteomes" id="UP001165960">
    <property type="component" value="Unassembled WGS sequence"/>
</dbReference>
<keyword evidence="2" id="KW-1185">Reference proteome</keyword>
<dbReference type="EMBL" id="QTSX02006427">
    <property type="protein sequence ID" value="KAJ9054726.1"/>
    <property type="molecule type" value="Genomic_DNA"/>
</dbReference>
<evidence type="ECO:0000313" key="2">
    <source>
        <dbReference type="Proteomes" id="UP001165960"/>
    </source>
</evidence>
<organism evidence="1 2">
    <name type="scientific">Entomophthora muscae</name>
    <dbReference type="NCBI Taxonomy" id="34485"/>
    <lineage>
        <taxon>Eukaryota</taxon>
        <taxon>Fungi</taxon>
        <taxon>Fungi incertae sedis</taxon>
        <taxon>Zoopagomycota</taxon>
        <taxon>Entomophthoromycotina</taxon>
        <taxon>Entomophthoromycetes</taxon>
        <taxon>Entomophthorales</taxon>
        <taxon>Entomophthoraceae</taxon>
        <taxon>Entomophthora</taxon>
    </lineage>
</organism>
<name>A0ACC2RXJ9_9FUNG</name>
<comment type="caution">
    <text evidence="1">The sequence shown here is derived from an EMBL/GenBank/DDBJ whole genome shotgun (WGS) entry which is preliminary data.</text>
</comment>